<proteinExistence type="predicted"/>
<gene>
    <name evidence="1" type="ORF">SY1_24320</name>
</gene>
<sequence length="79" mass="9261">MAVSYSEIYESKKQAAKRYDEILKGLSKKLGSAVRDDRGFLSWFMEEKKLGIMQLFFHDKEVTGVFVVIKKKDFYNETI</sequence>
<organism evidence="1 2">
    <name type="scientific">Fretibacterium fastidiosum</name>
    <dbReference type="NCBI Taxonomy" id="651822"/>
    <lineage>
        <taxon>Bacteria</taxon>
        <taxon>Thermotogati</taxon>
        <taxon>Synergistota</taxon>
        <taxon>Synergistia</taxon>
        <taxon>Synergistales</taxon>
        <taxon>Aminobacteriaceae</taxon>
        <taxon>Fretibacterium</taxon>
    </lineage>
</organism>
<evidence type="ECO:0000313" key="2">
    <source>
        <dbReference type="Proteomes" id="UP000008957"/>
    </source>
</evidence>
<reference evidence="1 2" key="2">
    <citation type="submission" date="2010-03" db="EMBL/GenBank/DDBJ databases">
        <authorList>
            <person name="Pajon A."/>
        </authorList>
    </citation>
    <scope>NUCLEOTIDE SEQUENCE [LARGE SCALE GENOMIC DNA]</scope>
    <source>
        <strain evidence="1 2">SGP1</strain>
    </source>
</reference>
<keyword evidence="2" id="KW-1185">Reference proteome</keyword>
<accession>A0AB94IZ82</accession>
<dbReference type="Proteomes" id="UP000008957">
    <property type="component" value="Chromosome"/>
</dbReference>
<reference evidence="2" key="1">
    <citation type="submission" date="2010-03" db="EMBL/GenBank/DDBJ databases">
        <title>The genome sequence of Synergistetes sp. SGP1.</title>
        <authorList>
            <consortium name="metaHIT consortium -- http://www.metahit.eu/"/>
            <person name="Pajon A."/>
            <person name="Turner K."/>
            <person name="Parkhill J."/>
            <person name="Wade W."/>
            <person name="Vartoukian S."/>
        </authorList>
    </citation>
    <scope>NUCLEOTIDE SEQUENCE [LARGE SCALE GENOMIC DNA]</scope>
    <source>
        <strain evidence="2">SGP1</strain>
    </source>
</reference>
<dbReference type="KEGG" id="sbr:SY1_24320"/>
<name>A0AB94IZ82_9BACT</name>
<dbReference type="AlphaFoldDB" id="A0AB94IZ82"/>
<evidence type="ECO:0000313" key="1">
    <source>
        <dbReference type="EMBL" id="CBL29054.1"/>
    </source>
</evidence>
<protein>
    <submittedName>
        <fullName evidence="1">Uncharacterized protein</fullName>
    </submittedName>
</protein>
<dbReference type="EMBL" id="FP929056">
    <property type="protein sequence ID" value="CBL29054.1"/>
    <property type="molecule type" value="Genomic_DNA"/>
</dbReference>